<dbReference type="InterPro" id="IPR003141">
    <property type="entry name" value="Pol/His_phosphatase_N"/>
</dbReference>
<evidence type="ECO:0000313" key="3">
    <source>
        <dbReference type="Proteomes" id="UP000176938"/>
    </source>
</evidence>
<evidence type="ECO:0000313" key="2">
    <source>
        <dbReference type="EMBL" id="OGC03584.1"/>
    </source>
</evidence>
<sequence length="235" mass="25807">MKIAADLHIHTISSGHAYSTLEEYIAQAKKIGLKAIGITDHASTMPGGPHQYHFSNMRMIPKEIRGIRVYRGVEANIINNGGEIDYAEDDFTDLDIVMAALHPVPGCYSNQGKKINTEVLLKTLANPLVNVLAHPGNPKYPIKVEETVAAAKANGVLIEINNSSPFSRAGSRDKCVEFAKEVKRQDWQVILGTDSHISTMLGVFEDALKIVKEAGLAEKHVVNTSLAKIDKWLKR</sequence>
<gene>
    <name evidence="2" type="ORF">A3H38_05290</name>
</gene>
<organism evidence="2 3">
    <name type="scientific">candidate division WOR-1 bacterium RIFCSPLOWO2_02_FULL_46_20</name>
    <dbReference type="NCBI Taxonomy" id="1802567"/>
    <lineage>
        <taxon>Bacteria</taxon>
        <taxon>Bacillati</taxon>
        <taxon>Saganbacteria</taxon>
    </lineage>
</organism>
<dbReference type="AlphaFoldDB" id="A0A1F4R5Y8"/>
<dbReference type="PANTHER" id="PTHR36928">
    <property type="entry name" value="PHOSPHATASE YCDX-RELATED"/>
    <property type="match status" value="1"/>
</dbReference>
<dbReference type="NCBIfam" id="NF006702">
    <property type="entry name" value="PRK09248.1"/>
    <property type="match status" value="1"/>
</dbReference>
<dbReference type="Gene3D" id="3.20.20.140">
    <property type="entry name" value="Metal-dependent hydrolases"/>
    <property type="match status" value="1"/>
</dbReference>
<accession>A0A1F4R5Y8</accession>
<dbReference type="InterPro" id="IPR016195">
    <property type="entry name" value="Pol/histidinol_Pase-like"/>
</dbReference>
<dbReference type="GO" id="GO:0005829">
    <property type="term" value="C:cytosol"/>
    <property type="evidence" value="ECO:0007669"/>
    <property type="project" value="TreeGrafter"/>
</dbReference>
<dbReference type="SMART" id="SM00481">
    <property type="entry name" value="POLIIIAc"/>
    <property type="match status" value="1"/>
</dbReference>
<dbReference type="EMBL" id="METP01000057">
    <property type="protein sequence ID" value="OGC03584.1"/>
    <property type="molecule type" value="Genomic_DNA"/>
</dbReference>
<evidence type="ECO:0000259" key="1">
    <source>
        <dbReference type="SMART" id="SM00481"/>
    </source>
</evidence>
<dbReference type="SUPFAM" id="SSF89550">
    <property type="entry name" value="PHP domain-like"/>
    <property type="match status" value="1"/>
</dbReference>
<proteinExistence type="predicted"/>
<dbReference type="Pfam" id="PF02811">
    <property type="entry name" value="PHP"/>
    <property type="match status" value="1"/>
</dbReference>
<dbReference type="CDD" id="cd07437">
    <property type="entry name" value="PHP_HisPPase_Ycdx_like"/>
    <property type="match status" value="1"/>
</dbReference>
<dbReference type="GO" id="GO:0042578">
    <property type="term" value="F:phosphoric ester hydrolase activity"/>
    <property type="evidence" value="ECO:0007669"/>
    <property type="project" value="TreeGrafter"/>
</dbReference>
<dbReference type="InterPro" id="IPR050243">
    <property type="entry name" value="PHP_phosphatase"/>
</dbReference>
<reference evidence="2 3" key="1">
    <citation type="journal article" date="2016" name="Nat. Commun.">
        <title>Thousands of microbial genomes shed light on interconnected biogeochemical processes in an aquifer system.</title>
        <authorList>
            <person name="Anantharaman K."/>
            <person name="Brown C.T."/>
            <person name="Hug L.A."/>
            <person name="Sharon I."/>
            <person name="Castelle C.J."/>
            <person name="Probst A.J."/>
            <person name="Thomas B.C."/>
            <person name="Singh A."/>
            <person name="Wilkins M.J."/>
            <person name="Karaoz U."/>
            <person name="Brodie E.L."/>
            <person name="Williams K.H."/>
            <person name="Hubbard S.S."/>
            <person name="Banfield J.F."/>
        </authorList>
    </citation>
    <scope>NUCLEOTIDE SEQUENCE [LARGE SCALE GENOMIC DNA]</scope>
</reference>
<feature type="domain" description="Polymerase/histidinol phosphatase N-terminal" evidence="1">
    <location>
        <begin position="5"/>
        <end position="79"/>
    </location>
</feature>
<name>A0A1F4R5Y8_UNCSA</name>
<dbReference type="PANTHER" id="PTHR36928:SF1">
    <property type="entry name" value="PHOSPHATASE YCDX-RELATED"/>
    <property type="match status" value="1"/>
</dbReference>
<comment type="caution">
    <text evidence="2">The sequence shown here is derived from an EMBL/GenBank/DDBJ whole genome shotgun (WGS) entry which is preliminary data.</text>
</comment>
<dbReference type="GO" id="GO:0008270">
    <property type="term" value="F:zinc ion binding"/>
    <property type="evidence" value="ECO:0007669"/>
    <property type="project" value="TreeGrafter"/>
</dbReference>
<protein>
    <recommendedName>
        <fullName evidence="1">Polymerase/histidinol phosphatase N-terminal domain-containing protein</fullName>
    </recommendedName>
</protein>
<dbReference type="Proteomes" id="UP000176938">
    <property type="component" value="Unassembled WGS sequence"/>
</dbReference>
<dbReference type="InterPro" id="IPR004013">
    <property type="entry name" value="PHP_dom"/>
</dbReference>